<feature type="region of interest" description="Disordered" evidence="1">
    <location>
        <begin position="39"/>
        <end position="65"/>
    </location>
</feature>
<feature type="region of interest" description="Disordered" evidence="1">
    <location>
        <begin position="1"/>
        <end position="26"/>
    </location>
</feature>
<organism evidence="2 3">
    <name type="scientific">Aldrovandia affinis</name>
    <dbReference type="NCBI Taxonomy" id="143900"/>
    <lineage>
        <taxon>Eukaryota</taxon>
        <taxon>Metazoa</taxon>
        <taxon>Chordata</taxon>
        <taxon>Craniata</taxon>
        <taxon>Vertebrata</taxon>
        <taxon>Euteleostomi</taxon>
        <taxon>Actinopterygii</taxon>
        <taxon>Neopterygii</taxon>
        <taxon>Teleostei</taxon>
        <taxon>Notacanthiformes</taxon>
        <taxon>Halosauridae</taxon>
        <taxon>Aldrovandia</taxon>
    </lineage>
</organism>
<dbReference type="Proteomes" id="UP001221898">
    <property type="component" value="Unassembled WGS sequence"/>
</dbReference>
<sequence>MRADQSVEAEGFRRPGAGDGHSRPPRVWLSVVLPPPVSQAWVDGSRSREPAFPPQTAGEQGQTERISCGPHLVAAPRRRDDVSAQVSGTRARGLPRAVSELLQRDVCPIKGLSPESGKGRT</sequence>
<accession>A0AAD7W3F2</accession>
<dbReference type="EMBL" id="JAINUG010000333">
    <property type="protein sequence ID" value="KAJ8378021.1"/>
    <property type="molecule type" value="Genomic_DNA"/>
</dbReference>
<name>A0AAD7W3F2_9TELE</name>
<keyword evidence="3" id="KW-1185">Reference proteome</keyword>
<evidence type="ECO:0000313" key="2">
    <source>
        <dbReference type="EMBL" id="KAJ8378021.1"/>
    </source>
</evidence>
<gene>
    <name evidence="2" type="ORF">AAFF_G00248920</name>
</gene>
<evidence type="ECO:0000313" key="3">
    <source>
        <dbReference type="Proteomes" id="UP001221898"/>
    </source>
</evidence>
<comment type="caution">
    <text evidence="2">The sequence shown here is derived from an EMBL/GenBank/DDBJ whole genome shotgun (WGS) entry which is preliminary data.</text>
</comment>
<protein>
    <submittedName>
        <fullName evidence="2">Uncharacterized protein</fullName>
    </submittedName>
</protein>
<feature type="compositionally biased region" description="Basic and acidic residues" evidence="1">
    <location>
        <begin position="1"/>
        <end position="13"/>
    </location>
</feature>
<proteinExistence type="predicted"/>
<evidence type="ECO:0000256" key="1">
    <source>
        <dbReference type="SAM" id="MobiDB-lite"/>
    </source>
</evidence>
<dbReference type="AlphaFoldDB" id="A0AAD7W3F2"/>
<reference evidence="2" key="1">
    <citation type="journal article" date="2023" name="Science">
        <title>Genome structures resolve the early diversification of teleost fishes.</title>
        <authorList>
            <person name="Parey E."/>
            <person name="Louis A."/>
            <person name="Montfort J."/>
            <person name="Bouchez O."/>
            <person name="Roques C."/>
            <person name="Iampietro C."/>
            <person name="Lluch J."/>
            <person name="Castinel A."/>
            <person name="Donnadieu C."/>
            <person name="Desvignes T."/>
            <person name="Floi Bucao C."/>
            <person name="Jouanno E."/>
            <person name="Wen M."/>
            <person name="Mejri S."/>
            <person name="Dirks R."/>
            <person name="Jansen H."/>
            <person name="Henkel C."/>
            <person name="Chen W.J."/>
            <person name="Zahm M."/>
            <person name="Cabau C."/>
            <person name="Klopp C."/>
            <person name="Thompson A.W."/>
            <person name="Robinson-Rechavi M."/>
            <person name="Braasch I."/>
            <person name="Lecointre G."/>
            <person name="Bobe J."/>
            <person name="Postlethwait J.H."/>
            <person name="Berthelot C."/>
            <person name="Roest Crollius H."/>
            <person name="Guiguen Y."/>
        </authorList>
    </citation>
    <scope>NUCLEOTIDE SEQUENCE</scope>
    <source>
        <strain evidence="2">NC1722</strain>
    </source>
</reference>